<accession>A0ABY4W540</accession>
<name>A0ABY4W540_9PROT</name>
<evidence type="ECO:0000256" key="2">
    <source>
        <dbReference type="SAM" id="MobiDB-lite"/>
    </source>
</evidence>
<organism evidence="3 4">
    <name type="scientific">Sneathiella marina</name>
    <dbReference type="NCBI Taxonomy" id="2950108"/>
    <lineage>
        <taxon>Bacteria</taxon>
        <taxon>Pseudomonadati</taxon>
        <taxon>Pseudomonadota</taxon>
        <taxon>Alphaproteobacteria</taxon>
        <taxon>Sneathiellales</taxon>
        <taxon>Sneathiellaceae</taxon>
        <taxon>Sneathiella</taxon>
    </lineage>
</organism>
<keyword evidence="4" id="KW-1185">Reference proteome</keyword>
<sequence>MKMNLTALSLLLVAGVSYGLYQLSYEVQGLEKNLAALDKNISDNRETIRILKAEWAYQNRPDVLQSLATKHLPLLLIAPYQVADLEQVPENVIALSELEPKNVPLPRKKPRRTYKPPKNKPLGSYTLATFSKAGGVQ</sequence>
<evidence type="ECO:0000256" key="1">
    <source>
        <dbReference type="SAM" id="Coils"/>
    </source>
</evidence>
<dbReference type="Proteomes" id="UP001056291">
    <property type="component" value="Chromosome"/>
</dbReference>
<evidence type="ECO:0008006" key="5">
    <source>
        <dbReference type="Google" id="ProtNLM"/>
    </source>
</evidence>
<feature type="coiled-coil region" evidence="1">
    <location>
        <begin position="27"/>
        <end position="54"/>
    </location>
</feature>
<feature type="compositionally biased region" description="Basic residues" evidence="2">
    <location>
        <begin position="106"/>
        <end position="118"/>
    </location>
</feature>
<dbReference type="EMBL" id="CP098747">
    <property type="protein sequence ID" value="USG60409.1"/>
    <property type="molecule type" value="Genomic_DNA"/>
</dbReference>
<evidence type="ECO:0000313" key="3">
    <source>
        <dbReference type="EMBL" id="USG60409.1"/>
    </source>
</evidence>
<gene>
    <name evidence="3" type="ORF">NBZ79_14650</name>
</gene>
<keyword evidence="1" id="KW-0175">Coiled coil</keyword>
<evidence type="ECO:0000313" key="4">
    <source>
        <dbReference type="Proteomes" id="UP001056291"/>
    </source>
</evidence>
<feature type="region of interest" description="Disordered" evidence="2">
    <location>
        <begin position="102"/>
        <end position="137"/>
    </location>
</feature>
<reference evidence="3" key="1">
    <citation type="submission" date="2022-06" db="EMBL/GenBank/DDBJ databases">
        <title>Sneathiella actinostolidae sp. nov., isolated from a sea anemonein the Western Pacific Ocean.</title>
        <authorList>
            <person name="Wei M.J."/>
        </authorList>
    </citation>
    <scope>NUCLEOTIDE SEQUENCE</scope>
    <source>
        <strain evidence="3">PHK-P5</strain>
    </source>
</reference>
<dbReference type="RefSeq" id="WP_251933290.1">
    <property type="nucleotide sequence ID" value="NZ_CP098747.1"/>
</dbReference>
<proteinExistence type="predicted"/>
<protein>
    <recommendedName>
        <fullName evidence="5">Cell division protein FtsL</fullName>
    </recommendedName>
</protein>